<evidence type="ECO:0000256" key="4">
    <source>
        <dbReference type="SAM" id="MobiDB-lite"/>
    </source>
</evidence>
<dbReference type="InterPro" id="IPR017930">
    <property type="entry name" value="Myb_dom"/>
</dbReference>
<evidence type="ECO:0000313" key="6">
    <source>
        <dbReference type="EMBL" id="ACO70608.1"/>
    </source>
</evidence>
<dbReference type="Pfam" id="PF00249">
    <property type="entry name" value="Myb_DNA-binding"/>
    <property type="match status" value="1"/>
</dbReference>
<dbReference type="EMBL" id="CP001577">
    <property type="protein sequence ID" value="ACO70608.1"/>
    <property type="molecule type" value="Genomic_DNA"/>
</dbReference>
<dbReference type="GO" id="GO:0003700">
    <property type="term" value="F:DNA-binding transcription factor activity"/>
    <property type="evidence" value="ECO:0007669"/>
    <property type="project" value="InterPro"/>
</dbReference>
<dbReference type="Proteomes" id="UP000002009">
    <property type="component" value="Chromosome 12"/>
</dbReference>
<keyword evidence="2" id="KW-0804">Transcription</keyword>
<accession>C1FJJ1</accession>
<dbReference type="InterPro" id="IPR044841">
    <property type="entry name" value="LUX/BOA-like"/>
</dbReference>
<dbReference type="AlphaFoldDB" id="C1FJJ1"/>
<evidence type="ECO:0000256" key="2">
    <source>
        <dbReference type="ARBA" id="ARBA00023163"/>
    </source>
</evidence>
<name>C1FJJ1_MICCC</name>
<dbReference type="RefSeq" id="XP_002509350.1">
    <property type="nucleotide sequence ID" value="XM_002509304.1"/>
</dbReference>
<dbReference type="SUPFAM" id="SSF46689">
    <property type="entry name" value="Homeodomain-like"/>
    <property type="match status" value="1"/>
</dbReference>
<feature type="region of interest" description="Disordered" evidence="4">
    <location>
        <begin position="1"/>
        <end position="60"/>
    </location>
</feature>
<dbReference type="OrthoDB" id="60033at2759"/>
<dbReference type="PANTHER" id="PTHR31442:SF29">
    <property type="entry name" value="HOMEODOMAIN-LIKE SUPERFAMILY PROTEIN"/>
    <property type="match status" value="1"/>
</dbReference>
<evidence type="ECO:0000259" key="5">
    <source>
        <dbReference type="PROSITE" id="PS51294"/>
    </source>
</evidence>
<dbReference type="GeneID" id="8247984"/>
<dbReference type="InterPro" id="IPR001005">
    <property type="entry name" value="SANT/Myb"/>
</dbReference>
<evidence type="ECO:0000256" key="3">
    <source>
        <dbReference type="ARBA" id="ARBA00023242"/>
    </source>
</evidence>
<dbReference type="STRING" id="296587.C1FJJ1"/>
<dbReference type="KEGG" id="mis:MICPUN_106326"/>
<dbReference type="Gene3D" id="1.10.10.60">
    <property type="entry name" value="Homeodomain-like"/>
    <property type="match status" value="1"/>
</dbReference>
<sequence length="306" mass="31527">MSDRSNEESGSPEIAPRDDDDTERHKTNGDATTAGGDDDVHGGGHHHGGGGGGGKQPKKPRLVWTPELHMRFMNAVNHLGIKNAVPKTILQLMNVEGMTRENVASHLQKYRLYLKRLAGVPPSTPLPADIMQRVHPFQYPGTATAAGAAAMHAAGGMPSATWAPTIEQMHAGVPPGMPTGFPDFQNLPPGHAGPPSADAFKDAEAFHAQMAATAQFMSYMGAAGAAAGGFGPPPGAVGNAGAPGGSEEAAMNAAAMMRQGYSAGYPAMPYGSPPMPAGFMPPPWMVPGAPSPGSGSFHDDPSSRRG</sequence>
<organism evidence="6 7">
    <name type="scientific">Micromonas commoda (strain RCC299 / NOUM17 / CCMP2709)</name>
    <name type="common">Picoplanktonic green alga</name>
    <dbReference type="NCBI Taxonomy" id="296587"/>
    <lineage>
        <taxon>Eukaryota</taxon>
        <taxon>Viridiplantae</taxon>
        <taxon>Chlorophyta</taxon>
        <taxon>Mamiellophyceae</taxon>
        <taxon>Mamiellales</taxon>
        <taxon>Mamiellaceae</taxon>
        <taxon>Micromonas</taxon>
    </lineage>
</organism>
<keyword evidence="3" id="KW-0539">Nucleus</keyword>
<gene>
    <name evidence="6" type="ORF">MICPUN_106326</name>
</gene>
<reference evidence="6 7" key="1">
    <citation type="journal article" date="2009" name="Science">
        <title>Green evolution and dynamic adaptations revealed by genomes of the marine picoeukaryotes Micromonas.</title>
        <authorList>
            <person name="Worden A.Z."/>
            <person name="Lee J.H."/>
            <person name="Mock T."/>
            <person name="Rouze P."/>
            <person name="Simmons M.P."/>
            <person name="Aerts A.L."/>
            <person name="Allen A.E."/>
            <person name="Cuvelier M.L."/>
            <person name="Derelle E."/>
            <person name="Everett M.V."/>
            <person name="Foulon E."/>
            <person name="Grimwood J."/>
            <person name="Gundlach H."/>
            <person name="Henrissat B."/>
            <person name="Napoli C."/>
            <person name="McDonald S.M."/>
            <person name="Parker M.S."/>
            <person name="Rombauts S."/>
            <person name="Salamov A."/>
            <person name="Von Dassow P."/>
            <person name="Badger J.H."/>
            <person name="Coutinho P.M."/>
            <person name="Demir E."/>
            <person name="Dubchak I."/>
            <person name="Gentemann C."/>
            <person name="Eikrem W."/>
            <person name="Gready J.E."/>
            <person name="John U."/>
            <person name="Lanier W."/>
            <person name="Lindquist E.A."/>
            <person name="Lucas S."/>
            <person name="Mayer K.F."/>
            <person name="Moreau H."/>
            <person name="Not F."/>
            <person name="Otillar R."/>
            <person name="Panaud O."/>
            <person name="Pangilinan J."/>
            <person name="Paulsen I."/>
            <person name="Piegu B."/>
            <person name="Poliakov A."/>
            <person name="Robbens S."/>
            <person name="Schmutz J."/>
            <person name="Toulza E."/>
            <person name="Wyss T."/>
            <person name="Zelensky A."/>
            <person name="Zhou K."/>
            <person name="Armbrust E.V."/>
            <person name="Bhattacharya D."/>
            <person name="Goodenough U.W."/>
            <person name="Van de Peer Y."/>
            <person name="Grigoriev I.V."/>
        </authorList>
    </citation>
    <scope>NUCLEOTIDE SEQUENCE [LARGE SCALE GENOMIC DNA]</scope>
    <source>
        <strain evidence="7">RCC299 / NOUM17</strain>
    </source>
</reference>
<evidence type="ECO:0000256" key="1">
    <source>
        <dbReference type="ARBA" id="ARBA00023015"/>
    </source>
</evidence>
<keyword evidence="7" id="KW-1185">Reference proteome</keyword>
<keyword evidence="1" id="KW-0805">Transcription regulation</keyword>
<dbReference type="PANTHER" id="PTHR31442">
    <property type="entry name" value="HOMEODOMAIN-LIKE SUPERFAMILY PROTEIN-RELATED"/>
    <property type="match status" value="1"/>
</dbReference>
<feature type="domain" description="HTH myb-type" evidence="5">
    <location>
        <begin position="56"/>
        <end position="115"/>
    </location>
</feature>
<dbReference type="InParanoid" id="C1FJJ1"/>
<evidence type="ECO:0000313" key="7">
    <source>
        <dbReference type="Proteomes" id="UP000002009"/>
    </source>
</evidence>
<dbReference type="eggNOG" id="ENOG502RIEW">
    <property type="taxonomic scope" value="Eukaryota"/>
</dbReference>
<dbReference type="GO" id="GO:0003677">
    <property type="term" value="F:DNA binding"/>
    <property type="evidence" value="ECO:0007669"/>
    <property type="project" value="InterPro"/>
</dbReference>
<dbReference type="GO" id="GO:0005634">
    <property type="term" value="C:nucleus"/>
    <property type="evidence" value="ECO:0007669"/>
    <property type="project" value="TreeGrafter"/>
</dbReference>
<dbReference type="InterPro" id="IPR009057">
    <property type="entry name" value="Homeodomain-like_sf"/>
</dbReference>
<dbReference type="InterPro" id="IPR006447">
    <property type="entry name" value="Myb_dom_plants"/>
</dbReference>
<dbReference type="PROSITE" id="PS51294">
    <property type="entry name" value="HTH_MYB"/>
    <property type="match status" value="1"/>
</dbReference>
<dbReference type="FunFam" id="1.10.10.60:FF:000007">
    <property type="entry name" value="Two-component response regulator"/>
    <property type="match status" value="1"/>
</dbReference>
<dbReference type="NCBIfam" id="TIGR01557">
    <property type="entry name" value="myb_SHAQKYF"/>
    <property type="match status" value="1"/>
</dbReference>
<proteinExistence type="predicted"/>
<protein>
    <submittedName>
        <fullName evidence="6">G2-like myb-family transcription factor</fullName>
    </submittedName>
</protein>